<sequence length="120" mass="12711">MARLDASGGSAANQCEKRVVRAGREWSSYLLRAVVIARQTETRRVGSAGAPALSNPLFFAGAEARIAAECRNNSGQGRQSEGTILPDGCGRVRVSTMVRSIELSEALRKKTVAAYESGIG</sequence>
<evidence type="ECO:0000313" key="2">
    <source>
        <dbReference type="Proteomes" id="UP000831701"/>
    </source>
</evidence>
<keyword evidence="2" id="KW-1185">Reference proteome</keyword>
<comment type="caution">
    <text evidence="1">The sequence shown here is derived from an EMBL/GenBank/DDBJ whole genome shotgun (WGS) entry which is preliminary data.</text>
</comment>
<dbReference type="EMBL" id="CM041554">
    <property type="protein sequence ID" value="KAI3351846.1"/>
    <property type="molecule type" value="Genomic_DNA"/>
</dbReference>
<organism evidence="1 2">
    <name type="scientific">Scortum barcoo</name>
    <name type="common">barcoo grunter</name>
    <dbReference type="NCBI Taxonomy" id="214431"/>
    <lineage>
        <taxon>Eukaryota</taxon>
        <taxon>Metazoa</taxon>
        <taxon>Chordata</taxon>
        <taxon>Craniata</taxon>
        <taxon>Vertebrata</taxon>
        <taxon>Euteleostomi</taxon>
        <taxon>Actinopterygii</taxon>
        <taxon>Neopterygii</taxon>
        <taxon>Teleostei</taxon>
        <taxon>Neoteleostei</taxon>
        <taxon>Acanthomorphata</taxon>
        <taxon>Eupercaria</taxon>
        <taxon>Centrarchiformes</taxon>
        <taxon>Terapontoidei</taxon>
        <taxon>Terapontidae</taxon>
        <taxon>Scortum</taxon>
    </lineage>
</organism>
<reference evidence="1" key="1">
    <citation type="submission" date="2022-04" db="EMBL/GenBank/DDBJ databases">
        <title>Jade perch genome.</title>
        <authorList>
            <person name="Chao B."/>
        </authorList>
    </citation>
    <scope>NUCLEOTIDE SEQUENCE</scope>
    <source>
        <strain evidence="1">CB-2022</strain>
    </source>
</reference>
<feature type="non-terminal residue" evidence="1">
    <location>
        <position position="120"/>
    </location>
</feature>
<name>A0ACB8V8Q9_9TELE</name>
<dbReference type="Proteomes" id="UP000831701">
    <property type="component" value="Chromosome 24"/>
</dbReference>
<evidence type="ECO:0000313" key="1">
    <source>
        <dbReference type="EMBL" id="KAI3351846.1"/>
    </source>
</evidence>
<proteinExistence type="predicted"/>
<accession>A0ACB8V8Q9</accession>
<protein>
    <submittedName>
        <fullName evidence="1">Uncharacterized protein</fullName>
    </submittedName>
</protein>
<gene>
    <name evidence="1" type="ORF">L3Q82_020679</name>
</gene>